<evidence type="ECO:0000256" key="1">
    <source>
        <dbReference type="ARBA" id="ARBA00000085"/>
    </source>
</evidence>
<evidence type="ECO:0000256" key="8">
    <source>
        <dbReference type="ARBA" id="ARBA00022989"/>
    </source>
</evidence>
<dbReference type="EMBL" id="AWXZ01000040">
    <property type="protein sequence ID" value="ESR22810.1"/>
    <property type="molecule type" value="Genomic_DNA"/>
</dbReference>
<keyword evidence="7 14" id="KW-0418">Kinase</keyword>
<dbReference type="InterPro" id="IPR004358">
    <property type="entry name" value="Sig_transdc_His_kin-like_C"/>
</dbReference>
<evidence type="ECO:0000256" key="5">
    <source>
        <dbReference type="ARBA" id="ARBA00022679"/>
    </source>
</evidence>
<gene>
    <name evidence="14" type="ORF">N177_3947</name>
</gene>
<evidence type="ECO:0000313" key="14">
    <source>
        <dbReference type="EMBL" id="ESR22810.1"/>
    </source>
</evidence>
<dbReference type="SMART" id="SM00387">
    <property type="entry name" value="HATPase_c"/>
    <property type="match status" value="1"/>
</dbReference>
<keyword evidence="10 11" id="KW-0472">Membrane</keyword>
<feature type="domain" description="Histidine kinase" evidence="12">
    <location>
        <begin position="266"/>
        <end position="466"/>
    </location>
</feature>
<feature type="domain" description="HAMP" evidence="13">
    <location>
        <begin position="207"/>
        <end position="258"/>
    </location>
</feature>
<dbReference type="PROSITE" id="PS50885">
    <property type="entry name" value="HAMP"/>
    <property type="match status" value="1"/>
</dbReference>
<evidence type="ECO:0000313" key="15">
    <source>
        <dbReference type="Proteomes" id="UP000017819"/>
    </source>
</evidence>
<dbReference type="PANTHER" id="PTHR45436">
    <property type="entry name" value="SENSOR HISTIDINE KINASE YKOH"/>
    <property type="match status" value="1"/>
</dbReference>
<dbReference type="InterPro" id="IPR036890">
    <property type="entry name" value="HATPase_C_sf"/>
</dbReference>
<dbReference type="GO" id="GO:0005886">
    <property type="term" value="C:plasma membrane"/>
    <property type="evidence" value="ECO:0007669"/>
    <property type="project" value="TreeGrafter"/>
</dbReference>
<evidence type="ECO:0000256" key="4">
    <source>
        <dbReference type="ARBA" id="ARBA00022553"/>
    </source>
</evidence>
<organism evidence="14 15">
    <name type="scientific">Lutibaculum baratangense AMV1</name>
    <dbReference type="NCBI Taxonomy" id="631454"/>
    <lineage>
        <taxon>Bacteria</taxon>
        <taxon>Pseudomonadati</taxon>
        <taxon>Pseudomonadota</taxon>
        <taxon>Alphaproteobacteria</taxon>
        <taxon>Hyphomicrobiales</taxon>
        <taxon>Tepidamorphaceae</taxon>
        <taxon>Lutibaculum</taxon>
    </lineage>
</organism>
<reference evidence="14 15" key="1">
    <citation type="journal article" date="2014" name="Genome Announc.">
        <title>Draft Genome Sequence of Lutibaculum baratangense Strain AMV1T, Isolated from a Mud Volcano in Andamans, India.</title>
        <authorList>
            <person name="Singh A."/>
            <person name="Sreenivas A."/>
            <person name="Sathyanarayana Reddy G."/>
            <person name="Pinnaka A.K."/>
            <person name="Shivaji S."/>
        </authorList>
    </citation>
    <scope>NUCLEOTIDE SEQUENCE [LARGE SCALE GENOMIC DNA]</scope>
    <source>
        <strain evidence="14 15">AMV1</strain>
    </source>
</reference>
<keyword evidence="6 11" id="KW-0812">Transmembrane</keyword>
<evidence type="ECO:0000256" key="3">
    <source>
        <dbReference type="ARBA" id="ARBA00012438"/>
    </source>
</evidence>
<dbReference type="GO" id="GO:0004673">
    <property type="term" value="F:protein histidine kinase activity"/>
    <property type="evidence" value="ECO:0007669"/>
    <property type="project" value="UniProtKB-EC"/>
</dbReference>
<comment type="catalytic activity">
    <reaction evidence="1">
        <text>ATP + protein L-histidine = ADP + protein N-phospho-L-histidine.</text>
        <dbReference type="EC" id="2.7.13.3"/>
    </reaction>
</comment>
<dbReference type="OrthoDB" id="9809567at2"/>
<dbReference type="RefSeq" id="WP_023434056.1">
    <property type="nucleotide sequence ID" value="NZ_AWXZ01000040.1"/>
</dbReference>
<dbReference type="InterPro" id="IPR005467">
    <property type="entry name" value="His_kinase_dom"/>
</dbReference>
<evidence type="ECO:0000256" key="7">
    <source>
        <dbReference type="ARBA" id="ARBA00022777"/>
    </source>
</evidence>
<evidence type="ECO:0000256" key="9">
    <source>
        <dbReference type="ARBA" id="ARBA00023012"/>
    </source>
</evidence>
<dbReference type="Gene3D" id="3.30.565.10">
    <property type="entry name" value="Histidine kinase-like ATPase, C-terminal domain"/>
    <property type="match status" value="1"/>
</dbReference>
<keyword evidence="15" id="KW-1185">Reference proteome</keyword>
<keyword evidence="9" id="KW-0902">Two-component regulatory system</keyword>
<evidence type="ECO:0000259" key="13">
    <source>
        <dbReference type="PROSITE" id="PS50885"/>
    </source>
</evidence>
<dbReference type="InterPro" id="IPR003594">
    <property type="entry name" value="HATPase_dom"/>
</dbReference>
<comment type="caution">
    <text evidence="14">The sequence shown here is derived from an EMBL/GenBank/DDBJ whole genome shotgun (WGS) entry which is preliminary data.</text>
</comment>
<feature type="transmembrane region" description="Helical" evidence="11">
    <location>
        <begin position="21"/>
        <end position="48"/>
    </location>
</feature>
<comment type="subcellular location">
    <subcellularLocation>
        <location evidence="2">Membrane</location>
    </subcellularLocation>
</comment>
<feature type="transmembrane region" description="Helical" evidence="11">
    <location>
        <begin position="187"/>
        <end position="210"/>
    </location>
</feature>
<evidence type="ECO:0000259" key="12">
    <source>
        <dbReference type="PROSITE" id="PS50109"/>
    </source>
</evidence>
<keyword evidence="4" id="KW-0597">Phosphoprotein</keyword>
<evidence type="ECO:0000256" key="11">
    <source>
        <dbReference type="SAM" id="Phobius"/>
    </source>
</evidence>
<evidence type="ECO:0000256" key="10">
    <source>
        <dbReference type="ARBA" id="ARBA00023136"/>
    </source>
</evidence>
<dbReference type="Pfam" id="PF02518">
    <property type="entry name" value="HATPase_c"/>
    <property type="match status" value="1"/>
</dbReference>
<sequence>MAQAEEPAARGWRQKWDATSLAFRLFLLATGWSLLALLVAGVVLSTWYRSTVERGFQTLLDVYSLNLVASVEQNEGGLLSGTPNLGEPRFSSFQSGWYWQVQVAGSPGPGIGSPSLAGSRLEMPPPRDAPYDREFRRDAVIEGPGGRSLLAVERVVIFDTTGDRLNFLVAGDLGDVEAELTAFRNRLIIVFAVLGAGLVTISVAQVRVGLRPLRRLRLALSAIREGEAAHLEGEYPPEIMPLVRELNGLMAANTKIIERARTHVGNLAHALKTPLSVLMNEARADGGRLSGKVLEQSAIMRHQLDLYLERARMAGRTRVLGATIEVKPVLDALARTMERIHEDRGISVVAECPERVRFQGEQQDLEEILGNLVDNACKWARALVRVEVRPVGQSQIEIVIDDDGAGLAAGQREEALKRGRRLDTSRPGSGLGLSIVSELVELYEGSLTLEEAPGRGLRARVVLPRA</sequence>
<dbReference type="EC" id="2.7.13.3" evidence="3"/>
<keyword evidence="8 11" id="KW-1133">Transmembrane helix</keyword>
<dbReference type="InterPro" id="IPR050428">
    <property type="entry name" value="TCS_sensor_his_kinase"/>
</dbReference>
<dbReference type="GO" id="GO:0000160">
    <property type="term" value="P:phosphorelay signal transduction system"/>
    <property type="evidence" value="ECO:0007669"/>
    <property type="project" value="UniProtKB-KW"/>
</dbReference>
<dbReference type="InterPro" id="IPR003660">
    <property type="entry name" value="HAMP_dom"/>
</dbReference>
<evidence type="ECO:0000256" key="2">
    <source>
        <dbReference type="ARBA" id="ARBA00004370"/>
    </source>
</evidence>
<name>V4RHR5_9HYPH</name>
<dbReference type="SUPFAM" id="SSF55874">
    <property type="entry name" value="ATPase domain of HSP90 chaperone/DNA topoisomerase II/histidine kinase"/>
    <property type="match status" value="1"/>
</dbReference>
<accession>V4RHR5</accession>
<dbReference type="PANTHER" id="PTHR45436:SF5">
    <property type="entry name" value="SENSOR HISTIDINE KINASE TRCS"/>
    <property type="match status" value="1"/>
</dbReference>
<dbReference type="STRING" id="631454.N177_3947"/>
<protein>
    <recommendedName>
        <fullName evidence="3">histidine kinase</fullName>
        <ecNumber evidence="3">2.7.13.3</ecNumber>
    </recommendedName>
</protein>
<dbReference type="PROSITE" id="PS50109">
    <property type="entry name" value="HIS_KIN"/>
    <property type="match status" value="1"/>
</dbReference>
<dbReference type="Proteomes" id="UP000017819">
    <property type="component" value="Unassembled WGS sequence"/>
</dbReference>
<evidence type="ECO:0000256" key="6">
    <source>
        <dbReference type="ARBA" id="ARBA00022692"/>
    </source>
</evidence>
<proteinExistence type="predicted"/>
<dbReference type="PRINTS" id="PR00344">
    <property type="entry name" value="BCTRLSENSOR"/>
</dbReference>
<dbReference type="eggNOG" id="COG0642">
    <property type="taxonomic scope" value="Bacteria"/>
</dbReference>
<keyword evidence="5" id="KW-0808">Transferase</keyword>
<dbReference type="AlphaFoldDB" id="V4RHR5"/>